<reference evidence="3" key="1">
    <citation type="submission" date="2020-11" db="EMBL/GenBank/DDBJ databases">
        <title>Carbohydrate-dependent, anaerobic sulfur respiration: A novel catabolism in halophilic archaea.</title>
        <authorList>
            <person name="Sorokin D.Y."/>
            <person name="Messina E."/>
            <person name="Smedile F."/>
            <person name="La Cono V."/>
            <person name="Hallsworth J.E."/>
            <person name="Yakimov M.M."/>
        </authorList>
    </citation>
    <scope>NUCLEOTIDE SEQUENCE</scope>
    <source>
        <strain evidence="3">HSR-Bgl</strain>
    </source>
</reference>
<protein>
    <submittedName>
        <fullName evidence="3">Glycosyltransferase</fullName>
    </submittedName>
</protein>
<dbReference type="Pfam" id="PF00534">
    <property type="entry name" value="Glycos_transf_1"/>
    <property type="match status" value="1"/>
</dbReference>
<dbReference type="Proteomes" id="UP000663305">
    <property type="component" value="Chromosome"/>
</dbReference>
<accession>A0A897NG70</accession>
<dbReference type="PANTHER" id="PTHR12526">
    <property type="entry name" value="GLYCOSYLTRANSFERASE"/>
    <property type="match status" value="1"/>
</dbReference>
<evidence type="ECO:0000313" key="4">
    <source>
        <dbReference type="Proteomes" id="UP000663305"/>
    </source>
</evidence>
<dbReference type="RefSeq" id="WP_229125862.1">
    <property type="nucleotide sequence ID" value="NZ_CP064789.1"/>
</dbReference>
<name>A0A897NG70_9EURY</name>
<dbReference type="Gene3D" id="3.40.50.2000">
    <property type="entry name" value="Glycogen Phosphorylase B"/>
    <property type="match status" value="2"/>
</dbReference>
<evidence type="ECO:0000313" key="3">
    <source>
        <dbReference type="EMBL" id="QSG11341.1"/>
    </source>
</evidence>
<dbReference type="GO" id="GO:0016757">
    <property type="term" value="F:glycosyltransferase activity"/>
    <property type="evidence" value="ECO:0007669"/>
    <property type="project" value="InterPro"/>
</dbReference>
<sequence>MAGQIAIYLPELTPGGAQRVTVDLANGLAERGHRVELVVSYPGGQLRPEVTDSVEIVDLSTPIVPGLGIVASVPSLVRYLRRTRPLILFSAMTYANVVATVATRLSRSGTPIVIVEHTTIGMEIGGKRNVTTRLARWVYPMADRAIAVSEGVAASIRERTGLGAERVVVLPNPVPVDDIRERAEGGVVVPWLDDPDLAVVLWVGRFAPEKDLPTLLGAFDRLHERRPDTRLVLAGTGPEYERIEGLVAERGLSSVAALPGYVDPAPYMARAEAFALSSIYEGLPTVLVEALACGCPVVATDCPSGPREILADGEYGRLVPVGDDEALATALEATLDEQTDPDRLRARSDDFASDRVLGEYESLIEALTASR</sequence>
<feature type="domain" description="Glycosyltransferase subfamily 4-like N-terminal" evidence="2">
    <location>
        <begin position="14"/>
        <end position="177"/>
    </location>
</feature>
<dbReference type="EMBL" id="CP064789">
    <property type="protein sequence ID" value="QSG11341.1"/>
    <property type="molecule type" value="Genomic_DNA"/>
</dbReference>
<dbReference type="InterPro" id="IPR028098">
    <property type="entry name" value="Glyco_trans_4-like_N"/>
</dbReference>
<organism evidence="3 4">
    <name type="scientific">Halapricum desulfuricans</name>
    <dbReference type="NCBI Taxonomy" id="2841257"/>
    <lineage>
        <taxon>Archaea</taxon>
        <taxon>Methanobacteriati</taxon>
        <taxon>Methanobacteriota</taxon>
        <taxon>Stenosarchaea group</taxon>
        <taxon>Halobacteria</taxon>
        <taxon>Halobacteriales</taxon>
        <taxon>Haloarculaceae</taxon>
        <taxon>Halapricum</taxon>
    </lineage>
</organism>
<dbReference type="AlphaFoldDB" id="A0A897NG70"/>
<evidence type="ECO:0000259" key="1">
    <source>
        <dbReference type="Pfam" id="PF00534"/>
    </source>
</evidence>
<dbReference type="CDD" id="cd03811">
    <property type="entry name" value="GT4_GT28_WabH-like"/>
    <property type="match status" value="1"/>
</dbReference>
<dbReference type="SUPFAM" id="SSF53756">
    <property type="entry name" value="UDP-Glycosyltransferase/glycogen phosphorylase"/>
    <property type="match status" value="1"/>
</dbReference>
<keyword evidence="3" id="KW-0808">Transferase</keyword>
<dbReference type="GeneID" id="68860438"/>
<dbReference type="InterPro" id="IPR001296">
    <property type="entry name" value="Glyco_trans_1"/>
</dbReference>
<evidence type="ECO:0000259" key="2">
    <source>
        <dbReference type="Pfam" id="PF13439"/>
    </source>
</evidence>
<feature type="domain" description="Glycosyl transferase family 1" evidence="1">
    <location>
        <begin position="196"/>
        <end position="346"/>
    </location>
</feature>
<gene>
    <name evidence="3" type="primary">aglL2</name>
    <name evidence="3" type="ORF">HSBGL_0911</name>
</gene>
<proteinExistence type="predicted"/>
<dbReference type="Pfam" id="PF13439">
    <property type="entry name" value="Glyco_transf_4"/>
    <property type="match status" value="1"/>
</dbReference>